<sequence length="446" mass="49302">MEKRHGEVAVAAANPGGNVRLRRAREALQRTQEEIVEDLAACADRMHKAGRLRQRLSFSLRQYEKWESSCPPWPRPQTRKVLEEFFRRPIGDLGFASQDHGGDEEPESAAPRSVAPSAAPAPAIGSGNLPWLAPTGSVSGSPSRMRIGEAEVELLRAAADDMDQIDQQFGGNRLWRSARAHLLWVHQMLDRGVYDEVMENQLRGVAGKFTTSLGWFCYDAGLQAEARTYFAEALTTATYTGDDALASRTLSNMSRQAVDLGKGREAVRFARLAQAHAAEWSAPPRVEALLAIRQAQGFARLGDALSCEKSIRYAWRAWEQGPDERDPDWVLFLNEAEIVCLEGMCRLDLQQYARAQQLLEQSAGLQDLAHSRNRGMCLGRLAVAALRNRDLGHSLAAVTESLRLVKGGMSSTRATHQLVLVRDGLAPHHRSRGVQDALDEISEHVA</sequence>
<organism evidence="2 3">
    <name type="scientific">Streptomyces boetiae</name>
    <dbReference type="NCBI Taxonomy" id="3075541"/>
    <lineage>
        <taxon>Bacteria</taxon>
        <taxon>Bacillati</taxon>
        <taxon>Actinomycetota</taxon>
        <taxon>Actinomycetes</taxon>
        <taxon>Kitasatosporales</taxon>
        <taxon>Streptomycetaceae</taxon>
        <taxon>Streptomyces</taxon>
    </lineage>
</organism>
<reference evidence="3" key="1">
    <citation type="submission" date="2023-07" db="EMBL/GenBank/DDBJ databases">
        <title>30 novel species of actinomycetes from the DSMZ collection.</title>
        <authorList>
            <person name="Nouioui I."/>
        </authorList>
    </citation>
    <scope>NUCLEOTIDE SEQUENCE [LARGE SCALE GENOMIC DNA]</scope>
    <source>
        <strain evidence="3">DSM 44917</strain>
    </source>
</reference>
<feature type="region of interest" description="Disordered" evidence="1">
    <location>
        <begin position="93"/>
        <end position="120"/>
    </location>
</feature>
<gene>
    <name evidence="2" type="ORF">RM780_11865</name>
</gene>
<proteinExistence type="predicted"/>
<evidence type="ECO:0000313" key="3">
    <source>
        <dbReference type="Proteomes" id="UP001183388"/>
    </source>
</evidence>
<name>A0ABU2L7W3_9ACTN</name>
<evidence type="ECO:0000313" key="2">
    <source>
        <dbReference type="EMBL" id="MDT0307656.1"/>
    </source>
</evidence>
<dbReference type="Gene3D" id="1.25.40.10">
    <property type="entry name" value="Tetratricopeptide repeat domain"/>
    <property type="match status" value="1"/>
</dbReference>
<dbReference type="EMBL" id="JAVREN010000013">
    <property type="protein sequence ID" value="MDT0307656.1"/>
    <property type="molecule type" value="Genomic_DNA"/>
</dbReference>
<keyword evidence="3" id="KW-1185">Reference proteome</keyword>
<protein>
    <recommendedName>
        <fullName evidence="4">Regulatory protein</fullName>
    </recommendedName>
</protein>
<feature type="compositionally biased region" description="Low complexity" evidence="1">
    <location>
        <begin position="108"/>
        <end position="120"/>
    </location>
</feature>
<dbReference type="Proteomes" id="UP001183388">
    <property type="component" value="Unassembled WGS sequence"/>
</dbReference>
<evidence type="ECO:0000256" key="1">
    <source>
        <dbReference type="SAM" id="MobiDB-lite"/>
    </source>
</evidence>
<accession>A0ABU2L7W3</accession>
<evidence type="ECO:0008006" key="4">
    <source>
        <dbReference type="Google" id="ProtNLM"/>
    </source>
</evidence>
<dbReference type="InterPro" id="IPR011990">
    <property type="entry name" value="TPR-like_helical_dom_sf"/>
</dbReference>
<dbReference type="RefSeq" id="WP_311630603.1">
    <property type="nucleotide sequence ID" value="NZ_JAVREN010000013.1"/>
</dbReference>
<comment type="caution">
    <text evidence="2">The sequence shown here is derived from an EMBL/GenBank/DDBJ whole genome shotgun (WGS) entry which is preliminary data.</text>
</comment>